<evidence type="ECO:0000313" key="1">
    <source>
        <dbReference type="EMBL" id="AGW46839.1"/>
    </source>
</evidence>
<reference evidence="1" key="2">
    <citation type="journal article" date="2014" name="Mitochondrial DNA">
        <title>Complete mitochondrial genome of Undaria pinnatifida (Alariaceae, Laminariales, Phaeophyceae).</title>
        <authorList>
            <person name="Li T.Y."/>
            <person name="Qu J.Q."/>
            <person name="Feng Y.J."/>
            <person name="Liu C."/>
            <person name="Chi S."/>
            <person name="Liu T."/>
        </authorList>
    </citation>
    <scope>NUCLEOTIDE SEQUENCE</scope>
</reference>
<dbReference type="RefSeq" id="YP_008999822.1">
    <property type="nucleotide sequence ID" value="NC_023354.1"/>
</dbReference>
<protein>
    <submittedName>
        <fullName evidence="1">Uncharacterized protein</fullName>
    </submittedName>
</protein>
<accession>V9PB15</accession>
<reference evidence="1" key="1">
    <citation type="submission" date="2013-07" db="EMBL/GenBank/DDBJ databases">
        <authorList>
            <person name="Li T."/>
            <person name="Qu J."/>
            <person name="Feng Y."/>
            <person name="Liu C."/>
            <person name="Liu T."/>
        </authorList>
    </citation>
    <scope>NUCLEOTIDE SEQUENCE</scope>
</reference>
<geneLocation type="mitochondrion" evidence="1"/>
<organism evidence="1">
    <name type="scientific">Undaria pinnatifida</name>
    <name type="common">Wakame</name>
    <name type="synonym">Alaria pinnatifida</name>
    <dbReference type="NCBI Taxonomy" id="74381"/>
    <lineage>
        <taxon>Eukaryota</taxon>
        <taxon>Sar</taxon>
        <taxon>Stramenopiles</taxon>
        <taxon>Ochrophyta</taxon>
        <taxon>PX clade</taxon>
        <taxon>Phaeophyceae</taxon>
        <taxon>Laminariales</taxon>
        <taxon>Alariaceae</taxon>
        <taxon>Undaria</taxon>
    </lineage>
</organism>
<name>V9PB15_UNDPI</name>
<gene>
    <name evidence="1" type="primary">orf379</name>
    <name evidence="1" type="ORF">QDC_p22</name>
</gene>
<keyword evidence="1" id="KW-0496">Mitochondrion</keyword>
<dbReference type="AlphaFoldDB" id="V9PB15"/>
<dbReference type="EMBL" id="KF319031">
    <property type="protein sequence ID" value="AGW46839.1"/>
    <property type="molecule type" value="Genomic_DNA"/>
</dbReference>
<proteinExistence type="predicted"/>
<sequence length="379" mass="45985">MGKAKRYSEADLADFYSVSPLFKRYSQLNLWSENFSEYYNIKYCEVYISQYIFGCTQKYILEYFSKSFLLTIQNSPNFLKFIKSGFFKYLNDHFLLLFQNNYFFCFEEPHEEVEIFVEEYFQRYIQNFFERDLLICIITCINNRVPKSFDVYLNIRIKSFYKDLLFRESNIKPLSPVVLINFTESKRCEYHYLGFADYKKKKSFCRFAINTIIKRECSYPFLVYFSYKIYKSLNTSKEVSGVIKSSFLSFFLEDTMYNWGHLIINSYNKTYPQTFNYLLISVYKTSGVYKYFTPYKKVEYYLKVYSLLLLRYIWCFYTFTKCIYKLPNKLSFNAIIKGNDICNEDFQVLLWSSKVLVRYYKKKNDIGIYRESTNVFYSE</sequence>
<dbReference type="GeneID" id="18251272"/>